<keyword evidence="2" id="KW-1185">Reference proteome</keyword>
<name>A0A7J6UT46_THATH</name>
<sequence>MHELFGENQPFDLGSGEIQMFRVRRHGNLPNCRYRLIGTRPYVRGKFAIEENSQSRKIYFRSLIWVRMEKQPVSL</sequence>
<protein>
    <submittedName>
        <fullName evidence="1">Uncharacterized protein</fullName>
    </submittedName>
</protein>
<feature type="non-terminal residue" evidence="1">
    <location>
        <position position="75"/>
    </location>
</feature>
<dbReference type="EMBL" id="JABWDY010044116">
    <property type="protein sequence ID" value="KAF5175395.1"/>
    <property type="molecule type" value="Genomic_DNA"/>
</dbReference>
<comment type="caution">
    <text evidence="1">The sequence shown here is derived from an EMBL/GenBank/DDBJ whole genome shotgun (WGS) entry which is preliminary data.</text>
</comment>
<organism evidence="1 2">
    <name type="scientific">Thalictrum thalictroides</name>
    <name type="common">Rue-anemone</name>
    <name type="synonym">Anemone thalictroides</name>
    <dbReference type="NCBI Taxonomy" id="46969"/>
    <lineage>
        <taxon>Eukaryota</taxon>
        <taxon>Viridiplantae</taxon>
        <taxon>Streptophyta</taxon>
        <taxon>Embryophyta</taxon>
        <taxon>Tracheophyta</taxon>
        <taxon>Spermatophyta</taxon>
        <taxon>Magnoliopsida</taxon>
        <taxon>Ranunculales</taxon>
        <taxon>Ranunculaceae</taxon>
        <taxon>Thalictroideae</taxon>
        <taxon>Thalictrum</taxon>
    </lineage>
</organism>
<evidence type="ECO:0000313" key="2">
    <source>
        <dbReference type="Proteomes" id="UP000554482"/>
    </source>
</evidence>
<gene>
    <name evidence="1" type="ORF">FRX31_035016</name>
</gene>
<accession>A0A7J6UT46</accession>
<dbReference type="Proteomes" id="UP000554482">
    <property type="component" value="Unassembled WGS sequence"/>
</dbReference>
<dbReference type="AlphaFoldDB" id="A0A7J6UT46"/>
<proteinExistence type="predicted"/>
<evidence type="ECO:0000313" key="1">
    <source>
        <dbReference type="EMBL" id="KAF5175395.1"/>
    </source>
</evidence>
<reference evidence="1 2" key="1">
    <citation type="submission" date="2020-06" db="EMBL/GenBank/DDBJ databases">
        <title>Transcriptomic and genomic resources for Thalictrum thalictroides and T. hernandezii: Facilitating candidate gene discovery in an emerging model plant lineage.</title>
        <authorList>
            <person name="Arias T."/>
            <person name="Riano-Pachon D.M."/>
            <person name="Di Stilio V.S."/>
        </authorList>
    </citation>
    <scope>NUCLEOTIDE SEQUENCE [LARGE SCALE GENOMIC DNA]</scope>
    <source>
        <strain evidence="2">cv. WT478/WT964</strain>
        <tissue evidence="1">Leaves</tissue>
    </source>
</reference>